<dbReference type="Pfam" id="PF11262">
    <property type="entry name" value="Tho2"/>
    <property type="match status" value="1"/>
</dbReference>
<dbReference type="OrthoDB" id="361613at2759"/>
<evidence type="ECO:0000259" key="2">
    <source>
        <dbReference type="Pfam" id="PF11262"/>
    </source>
</evidence>
<dbReference type="InterPro" id="IPR040007">
    <property type="entry name" value="Tho2"/>
</dbReference>
<feature type="region of interest" description="Disordered" evidence="1">
    <location>
        <begin position="178"/>
        <end position="215"/>
    </location>
</feature>
<name>A0A976QSS3_THEOR</name>
<dbReference type="PANTHER" id="PTHR21597">
    <property type="entry name" value="THO2 PROTEIN"/>
    <property type="match status" value="1"/>
</dbReference>
<dbReference type="GO" id="GO:0000445">
    <property type="term" value="C:THO complex part of transcription export complex"/>
    <property type="evidence" value="ECO:0007669"/>
    <property type="project" value="TreeGrafter"/>
</dbReference>
<feature type="compositionally biased region" description="Polar residues" evidence="1">
    <location>
        <begin position="1637"/>
        <end position="1650"/>
    </location>
</feature>
<evidence type="ECO:0000313" key="5">
    <source>
        <dbReference type="Proteomes" id="UP000244803"/>
    </source>
</evidence>
<organism evidence="4 5">
    <name type="scientific">Theileria orientalis</name>
    <dbReference type="NCBI Taxonomy" id="68886"/>
    <lineage>
        <taxon>Eukaryota</taxon>
        <taxon>Sar</taxon>
        <taxon>Alveolata</taxon>
        <taxon>Apicomplexa</taxon>
        <taxon>Aconoidasida</taxon>
        <taxon>Piroplasmida</taxon>
        <taxon>Theileriidae</taxon>
        <taxon>Theileria</taxon>
    </lineage>
</organism>
<feature type="compositionally biased region" description="Low complexity" evidence="1">
    <location>
        <begin position="1612"/>
        <end position="1626"/>
    </location>
</feature>
<feature type="compositionally biased region" description="Polar residues" evidence="1">
    <location>
        <begin position="107"/>
        <end position="116"/>
    </location>
</feature>
<feature type="compositionally biased region" description="Polar residues" evidence="1">
    <location>
        <begin position="1683"/>
        <end position="1694"/>
    </location>
</feature>
<dbReference type="Pfam" id="PF16134">
    <property type="entry name" value="THOC2_N"/>
    <property type="match status" value="1"/>
</dbReference>
<feature type="compositionally biased region" description="Polar residues" evidence="1">
    <location>
        <begin position="74"/>
        <end position="84"/>
    </location>
</feature>
<dbReference type="Proteomes" id="UP000244803">
    <property type="component" value="Chromosome 2"/>
</dbReference>
<feature type="region of interest" description="Disordered" evidence="1">
    <location>
        <begin position="1355"/>
        <end position="1390"/>
    </location>
</feature>
<feature type="compositionally biased region" description="Basic and acidic residues" evidence="1">
    <location>
        <begin position="117"/>
        <end position="126"/>
    </location>
</feature>
<dbReference type="EMBL" id="CP056068">
    <property type="protein sequence ID" value="UKJ90791.2"/>
    <property type="molecule type" value="Genomic_DNA"/>
</dbReference>
<feature type="domain" description="THO complex subunitTHOC2 C-terminal" evidence="2">
    <location>
        <begin position="1302"/>
        <end position="1777"/>
    </location>
</feature>
<gene>
    <name evidence="4" type="ORF">MACJ_001726</name>
</gene>
<reference evidence="4" key="1">
    <citation type="submission" date="2022-07" db="EMBL/GenBank/DDBJ databases">
        <title>Evaluation of T. orientalis genome assembly methods using nanopore sequencing and analysis of variation between genomes.</title>
        <authorList>
            <person name="Yam J."/>
            <person name="Micallef M.L."/>
            <person name="Liu M."/>
            <person name="Djordjevic S.P."/>
            <person name="Bogema D.R."/>
            <person name="Jenkins C."/>
        </authorList>
    </citation>
    <scope>NUCLEOTIDE SEQUENCE</scope>
    <source>
        <strain evidence="4">Fish Creek</strain>
    </source>
</reference>
<feature type="region of interest" description="Disordered" evidence="1">
    <location>
        <begin position="1579"/>
        <end position="1711"/>
    </location>
</feature>
<evidence type="ECO:0000259" key="3">
    <source>
        <dbReference type="Pfam" id="PF16134"/>
    </source>
</evidence>
<feature type="compositionally biased region" description="Basic and acidic residues" evidence="1">
    <location>
        <begin position="1"/>
        <end position="20"/>
    </location>
</feature>
<dbReference type="InterPro" id="IPR032302">
    <property type="entry name" value="THOC2_N"/>
</dbReference>
<evidence type="ECO:0000313" key="4">
    <source>
        <dbReference type="EMBL" id="UKJ90791.2"/>
    </source>
</evidence>
<evidence type="ECO:0008006" key="6">
    <source>
        <dbReference type="Google" id="ProtNLM"/>
    </source>
</evidence>
<dbReference type="PANTHER" id="PTHR21597:SF0">
    <property type="entry name" value="THO COMPLEX SUBUNIT 2"/>
    <property type="match status" value="1"/>
</dbReference>
<feature type="domain" description="THO complex subunit 2 N-terminal" evidence="3">
    <location>
        <begin position="225"/>
        <end position="493"/>
    </location>
</feature>
<dbReference type="GO" id="GO:0003729">
    <property type="term" value="F:mRNA binding"/>
    <property type="evidence" value="ECO:0007669"/>
    <property type="project" value="TreeGrafter"/>
</dbReference>
<dbReference type="InterPro" id="IPR021418">
    <property type="entry name" value="THO_THOC2_C"/>
</dbReference>
<feature type="compositionally biased region" description="Polar residues" evidence="1">
    <location>
        <begin position="51"/>
        <end position="66"/>
    </location>
</feature>
<feature type="region of interest" description="Disordered" evidence="1">
    <location>
        <begin position="403"/>
        <end position="447"/>
    </location>
</feature>
<sequence length="1791" mass="199152">MDKNKTRPKRKASEDYERGITKRTRQTGTGVASRSTSSVTTRYGHKDGSGMKSTDASKDANNGTQRSSDKARPTATTSGVSRVLTSAGRDADRSESKNIMPEKEAGSSGTASSRAQSRLERSDRQRLDVSRLDSKIMELVGTNDADLFKLVYGISVGTVDPGKCVDVIRFYLSNPDYESASDKDMAKSSSNEDSTDKDDANASGNPSFNGSGEKKGSGNRMLIFKLLDLVSFFLDVSKKKTNLLYFLQALESLGINKEIISTIDANKLDNCNYSEGLVKILIRERTRNNYVLKVFNLYRECPKGFLALTTYLSSLNRRKVNKGVADGSSNGTDVRTVSDTIKRITGSYKLCPLRVLYEVLNWLVMGHFNAEFVLGFLSMYNVKQIRFCVLFYLQVNSGVSDKSNVAGGTTEDGKESSGKDSNAASGEIRVNKQGESEAGSKANNVESGTNTTCSGIYYLIALLLTKNYLRLEDLYKYLSPSDAFIKQLSSHFISTVRSGSVSTSLDSSSYGGTGVPGRGGATKADNPVLVELLKSASFYTISNEYLNSFEQNSSKAKRVNRMVEIFGDPKYSGFPASFTSDPGTTGSHKDESPSNTFAAAGSSGISKTDTNPLLNMNNYRLLKNCVYAYNFPKVALLSNILGLCEDFTGGNWNLCYSLVVHLFRHGYYVFFNTSLVHRFNGILARILDCSSCATPTKNTDSTTTKLDLAKEWVILNKVEYYFMFIGFRAFEDIALFNRVLRYLYNLLQKLDASFQKLTKSSGKTQKNTAYESTTSGRKLKLKVTKIIYKYVLFNIMNCCEGNFQVSDKIWNILKLFTTLERYQIYSKSYQFLTKYKLDARVHPMVDADNSTTNTSVTGVGSAMRTMYYVNQLYFVRRTHQIYNYKLKNIFKKITGELLKSVKSPTIRSIVSIITAISAINPFSVGTLIIKQSEMFNNLLLPLCELTKYFQAYTIDVFIYQLTVNLLSLIGAGSGGKDGTARTSAKSRGDKISLSDMRLDCNNLMKEDDNNKINVNSIILCKIFKRHNECDIAPLITVLVLLLNYSLSNKLDISHSGSGDLLGLNSLSGSDNQGLGSPKSKKASATASMIRQVDIQLDSNNYYDVVFVIYKVLDYLINLFELMNGIIIVDINKMTNDQLLSQCGSFSLKTESQLMNLDDEINLSNKKVFKIVSRPFFLHSLLLILGRLLNELVYDSYFTNHKLLVEVVNKYHSVVMLLVEFLSTSTNEVAGNTGTNKVVTGSLSEETELLKYDSKVVNEFLTSLSRYYAGNYIDFFRQYLFGGASTTGGLNARMASGREESVLDENFVEYVNTLNIYDIFVPVEQYDHYINKLLNHYNQLSPNPLNLAEALNSKATLADSNSSSNKTEPASPVNPNTRGANTAGTRSTNGTLMRRMKRIKNRVTSLTMDKQSHQSHNNVVLGRLKEMLQSFVKNEQKVGPHVTVAFISKIIYPRVFISVLNSMFCCKLVDLMMLYRVNYFNYFDFVNCYCKLLVPLINYSTEAEVTNFSLFFNYSFNMIKNWIHSKETFEKMVKDNPCFCLTFRFNPEKQFKYEQLLQVLKKWEYLILVSLFSCYTISSSESKGNNRGAVPTGGDLDEGINYDTSDKGDVDPNNVGNEGGNSTTNGEKVGSGSEDISGDNSIESITTNNDNASDHDAASPSPYDKKERRAEGSESIGSIADGNATLTCTSGNDDSALSPVSPANGSVDGASAAEPVGRLSSWIEIKNVVIFLNKVSGNFPVSHNSSAKVVNFLKSVLKVSKRENWQDVTVSANTLIKTMQMYQNQNKYITLK</sequence>
<feature type="compositionally biased region" description="Low complexity" evidence="1">
    <location>
        <begin position="27"/>
        <end position="42"/>
    </location>
</feature>
<feature type="compositionally biased region" description="Basic and acidic residues" evidence="1">
    <location>
        <begin position="1651"/>
        <end position="1671"/>
    </location>
</feature>
<feature type="region of interest" description="Disordered" evidence="1">
    <location>
        <begin position="1"/>
        <end position="126"/>
    </location>
</feature>
<proteinExistence type="predicted"/>
<dbReference type="GO" id="GO:0006397">
    <property type="term" value="P:mRNA processing"/>
    <property type="evidence" value="ECO:0007669"/>
    <property type="project" value="InterPro"/>
</dbReference>
<dbReference type="GO" id="GO:0006406">
    <property type="term" value="P:mRNA export from nucleus"/>
    <property type="evidence" value="ECO:0007669"/>
    <property type="project" value="InterPro"/>
</dbReference>
<feature type="compositionally biased region" description="Basic and acidic residues" evidence="1">
    <location>
        <begin position="89"/>
        <end position="105"/>
    </location>
</feature>
<accession>A0A976QSS3</accession>
<protein>
    <recommendedName>
        <fullName evidence="6">THO complex subunit 2</fullName>
    </recommendedName>
</protein>
<evidence type="ECO:0000256" key="1">
    <source>
        <dbReference type="SAM" id="MobiDB-lite"/>
    </source>
</evidence>